<gene>
    <name evidence="4" type="primary">LOC106173074</name>
</gene>
<protein>
    <submittedName>
        <fullName evidence="4">Uncharacterized protein LOC106173074</fullName>
    </submittedName>
</protein>
<dbReference type="OrthoDB" id="5296at2759"/>
<dbReference type="PANTHER" id="PTHR43544">
    <property type="entry name" value="SHORT-CHAIN DEHYDROGENASE/REDUCTASE"/>
    <property type="match status" value="1"/>
</dbReference>
<evidence type="ECO:0000256" key="1">
    <source>
        <dbReference type="ARBA" id="ARBA00022857"/>
    </source>
</evidence>
<dbReference type="RefSeq" id="XP_013409515.1">
    <property type="nucleotide sequence ID" value="XM_013554061.1"/>
</dbReference>
<dbReference type="InterPro" id="IPR051468">
    <property type="entry name" value="Fungal_SecMetab_SDRs"/>
</dbReference>
<dbReference type="GO" id="GO:0005737">
    <property type="term" value="C:cytoplasm"/>
    <property type="evidence" value="ECO:0007669"/>
    <property type="project" value="TreeGrafter"/>
</dbReference>
<keyword evidence="2" id="KW-0560">Oxidoreductase</keyword>
<accession>A0A1S3JGH9</accession>
<reference evidence="4" key="1">
    <citation type="submission" date="2025-08" db="UniProtKB">
        <authorList>
            <consortium name="RefSeq"/>
        </authorList>
    </citation>
    <scope>IDENTIFICATION</scope>
    <source>
        <tissue evidence="4">Gonads</tissue>
    </source>
</reference>
<evidence type="ECO:0000313" key="4">
    <source>
        <dbReference type="RefSeq" id="XP_013409515.1"/>
    </source>
</evidence>
<dbReference type="GO" id="GO:0016491">
    <property type="term" value="F:oxidoreductase activity"/>
    <property type="evidence" value="ECO:0007669"/>
    <property type="project" value="UniProtKB-KW"/>
</dbReference>
<dbReference type="InterPro" id="IPR036291">
    <property type="entry name" value="NAD(P)-bd_dom_sf"/>
</dbReference>
<dbReference type="Pfam" id="PF00106">
    <property type="entry name" value="adh_short"/>
    <property type="match status" value="1"/>
</dbReference>
<dbReference type="Gene3D" id="3.40.50.720">
    <property type="entry name" value="NAD(P)-binding Rossmann-like Domain"/>
    <property type="match status" value="1"/>
</dbReference>
<dbReference type="SUPFAM" id="SSF51735">
    <property type="entry name" value="NAD(P)-binding Rossmann-fold domains"/>
    <property type="match status" value="1"/>
</dbReference>
<dbReference type="InterPro" id="IPR002347">
    <property type="entry name" value="SDR_fam"/>
</dbReference>
<dbReference type="KEGG" id="lak:106173074"/>
<keyword evidence="1" id="KW-0521">NADP</keyword>
<dbReference type="AlphaFoldDB" id="A0A1S3JGH9"/>
<name>A0A1S3JGH9_LINAN</name>
<evidence type="ECO:0000313" key="3">
    <source>
        <dbReference type="Proteomes" id="UP000085678"/>
    </source>
</evidence>
<dbReference type="CDD" id="cd05325">
    <property type="entry name" value="carb_red_sniffer_like_SDR_c"/>
    <property type="match status" value="1"/>
</dbReference>
<dbReference type="OMA" id="SWGAKVW"/>
<sequence>MQPITVLVTGANRGIGLELVRQIVARQNPPKHVFATCRDPDRAKDLQALAKETPSIDIVKLDVTDYATLRNTVVPHVQSKVGDLGLNLLINNAGLLLRHDLSTVTPEAMREVYEVNTIAPVMITQAFLPLLKAASARATGGLSCSRAAVINITSKVGSCADNQSGKHYPYRCSKAALNIATVSMSVDLKSDGILAAVLHPGWVKTQMGGSNAIHELSDSVKGMLDVMDRLTENETGKFFEWKGNEIPW</sequence>
<dbReference type="PANTHER" id="PTHR43544:SF7">
    <property type="entry name" value="NADB-LER2"/>
    <property type="match status" value="1"/>
</dbReference>
<evidence type="ECO:0000256" key="2">
    <source>
        <dbReference type="ARBA" id="ARBA00023002"/>
    </source>
</evidence>
<dbReference type="GeneID" id="106173074"/>
<dbReference type="FunCoup" id="A0A1S3JGH9">
    <property type="interactions" value="68"/>
</dbReference>
<dbReference type="Proteomes" id="UP000085678">
    <property type="component" value="Unplaced"/>
</dbReference>
<dbReference type="PRINTS" id="PR00081">
    <property type="entry name" value="GDHRDH"/>
</dbReference>
<keyword evidence="3" id="KW-1185">Reference proteome</keyword>
<organism evidence="3 4">
    <name type="scientific">Lingula anatina</name>
    <name type="common">Brachiopod</name>
    <name type="synonym">Lingula unguis</name>
    <dbReference type="NCBI Taxonomy" id="7574"/>
    <lineage>
        <taxon>Eukaryota</taxon>
        <taxon>Metazoa</taxon>
        <taxon>Spiralia</taxon>
        <taxon>Lophotrochozoa</taxon>
        <taxon>Brachiopoda</taxon>
        <taxon>Linguliformea</taxon>
        <taxon>Lingulata</taxon>
        <taxon>Lingulida</taxon>
        <taxon>Linguloidea</taxon>
        <taxon>Lingulidae</taxon>
        <taxon>Lingula</taxon>
    </lineage>
</organism>
<dbReference type="InParanoid" id="A0A1S3JGH9"/>
<proteinExistence type="predicted"/>